<evidence type="ECO:0000313" key="7">
    <source>
        <dbReference type="EMBL" id="CFX34436.1"/>
    </source>
</evidence>
<evidence type="ECO:0000256" key="4">
    <source>
        <dbReference type="ARBA" id="ARBA00022840"/>
    </source>
</evidence>
<protein>
    <submittedName>
        <fullName evidence="7">AMP-dependent synthetase/ligase</fullName>
    </submittedName>
</protein>
<gene>
    <name evidence="7" type="ORF">1059</name>
    <name evidence="6" type="ORF">332</name>
</gene>
<evidence type="ECO:0000256" key="2">
    <source>
        <dbReference type="ARBA" id="ARBA00022598"/>
    </source>
</evidence>
<dbReference type="STRING" id="690567.1059"/>
<keyword evidence="2 7" id="KW-0436">Ligase</keyword>
<sequence>MTQDYWEIIKRLQEPQNLSLGWELERRVAENKDKTALVYQDEIISYQQLNAGANRYADCFSRLGFKKGDVVVLFMKNRPEFLMAATGLSKLGVIVSLVHIGIRKDVLAHDINICEPRAVIVGYELIDVFNEVLPLLKLRAPALILIDSPSDHELPASRMQALGPLLQSSSEENPSATVTINSDDPLVYLYTPGQSGLRKAVAISQQSCLIKSYLYSMLGYMQEKTVQYMCLPLHNNGGFVGAYSAMITSGSTMVLKQKFSVHNFFDDLRFYGADYVIAVGEMARYLYNQPPRENDRDNPLQVMVCNGMWGSLVEAFRERFDVQHIIEVYTKTEGVGIFVNFEEVPGMCGNLSLRDMRQGEVVQYDYSNKQIKRNSAGRAIKCVPGESGLLVCEINQLNRFAGYINDPSSTEEVLLSNVFAEGDRYFNSGDLVQLHEKDYISYVDRLGDTYRWKGRTVSANQVADVLQRFYGGIEDVIVYAVKVPDVEGRCGMASLKLIEGEQLNWAEFIKHINRRMPEHARPVFIRIADQLAGGQDSEEYKEILRYEGFNPGRVKDPLYFLHPELEQYLPLDMETYKQILAQEIKL</sequence>
<dbReference type="Proteomes" id="UP000045545">
    <property type="component" value="Unassembled WGS sequence"/>
</dbReference>
<proteinExistence type="inferred from homology"/>
<evidence type="ECO:0000313" key="6">
    <source>
        <dbReference type="EMBL" id="CFX05646.1"/>
    </source>
</evidence>
<dbReference type="InterPro" id="IPR042099">
    <property type="entry name" value="ANL_N_sf"/>
</dbReference>
<dbReference type="PANTHER" id="PTHR43107:SF15">
    <property type="entry name" value="FATTY ACID TRANSPORT PROTEIN 3, ISOFORM A"/>
    <property type="match status" value="1"/>
</dbReference>
<organism evidence="7 8">
    <name type="scientific">Syntrophomonas zehnderi OL-4</name>
    <dbReference type="NCBI Taxonomy" id="690567"/>
    <lineage>
        <taxon>Bacteria</taxon>
        <taxon>Bacillati</taxon>
        <taxon>Bacillota</taxon>
        <taxon>Clostridia</taxon>
        <taxon>Eubacteriales</taxon>
        <taxon>Syntrophomonadaceae</taxon>
        <taxon>Syntrophomonas</taxon>
    </lineage>
</organism>
<dbReference type="GO" id="GO:0005886">
    <property type="term" value="C:plasma membrane"/>
    <property type="evidence" value="ECO:0007669"/>
    <property type="project" value="TreeGrafter"/>
</dbReference>
<dbReference type="GO" id="GO:0044539">
    <property type="term" value="P:long-chain fatty acid import into cell"/>
    <property type="evidence" value="ECO:0007669"/>
    <property type="project" value="TreeGrafter"/>
</dbReference>
<keyword evidence="3" id="KW-0547">Nucleotide-binding</keyword>
<dbReference type="SUPFAM" id="SSF56801">
    <property type="entry name" value="Acetyl-CoA synthetase-like"/>
    <property type="match status" value="1"/>
</dbReference>
<dbReference type="EMBL" id="CGIH01000018">
    <property type="protein sequence ID" value="CFX34436.1"/>
    <property type="molecule type" value="Genomic_DNA"/>
</dbReference>
<feature type="domain" description="AMP-dependent synthetase/ligase" evidence="5">
    <location>
        <begin position="24"/>
        <end position="340"/>
    </location>
</feature>
<dbReference type="AlphaFoldDB" id="A0A0E4C895"/>
<dbReference type="PANTHER" id="PTHR43107">
    <property type="entry name" value="LONG-CHAIN FATTY ACID TRANSPORT PROTEIN"/>
    <property type="match status" value="1"/>
</dbReference>
<evidence type="ECO:0000256" key="1">
    <source>
        <dbReference type="ARBA" id="ARBA00006432"/>
    </source>
</evidence>
<keyword evidence="8" id="KW-1185">Reference proteome</keyword>
<dbReference type="GO" id="GO:0005324">
    <property type="term" value="F:long-chain fatty acid transmembrane transporter activity"/>
    <property type="evidence" value="ECO:0007669"/>
    <property type="project" value="TreeGrafter"/>
</dbReference>
<dbReference type="EMBL" id="CGIH01000004">
    <property type="protein sequence ID" value="CFX05646.1"/>
    <property type="molecule type" value="Genomic_DNA"/>
</dbReference>
<evidence type="ECO:0000313" key="8">
    <source>
        <dbReference type="Proteomes" id="UP000045545"/>
    </source>
</evidence>
<dbReference type="Gene3D" id="3.40.50.12780">
    <property type="entry name" value="N-terminal domain of ligase-like"/>
    <property type="match status" value="1"/>
</dbReference>
<name>A0A0E4C895_9FIRM</name>
<dbReference type="InterPro" id="IPR000873">
    <property type="entry name" value="AMP-dep_synth/lig_dom"/>
</dbReference>
<reference evidence="7 8" key="1">
    <citation type="submission" date="2015-03" db="EMBL/GenBank/DDBJ databases">
        <authorList>
            <person name="Strepis Nikolaos"/>
        </authorList>
    </citation>
    <scope>NUCLEOTIDE SEQUENCE [LARGE SCALE GENOMIC DNA]</scope>
    <source>
        <strain evidence="7 8">OL-4</strain>
    </source>
</reference>
<evidence type="ECO:0000256" key="3">
    <source>
        <dbReference type="ARBA" id="ARBA00022741"/>
    </source>
</evidence>
<comment type="similarity">
    <text evidence="1">Belongs to the ATP-dependent AMP-binding enzyme family.</text>
</comment>
<evidence type="ECO:0000259" key="5">
    <source>
        <dbReference type="Pfam" id="PF00501"/>
    </source>
</evidence>
<dbReference type="Pfam" id="PF00501">
    <property type="entry name" value="AMP-binding"/>
    <property type="match status" value="1"/>
</dbReference>
<keyword evidence="4" id="KW-0067">ATP-binding</keyword>
<accession>A0A0E4C895</accession>
<dbReference type="GO" id="GO:0005524">
    <property type="term" value="F:ATP binding"/>
    <property type="evidence" value="ECO:0007669"/>
    <property type="project" value="UniProtKB-KW"/>
</dbReference>
<dbReference type="GO" id="GO:0004467">
    <property type="term" value="F:long-chain fatty acid-CoA ligase activity"/>
    <property type="evidence" value="ECO:0007669"/>
    <property type="project" value="TreeGrafter"/>
</dbReference>